<reference evidence="1" key="1">
    <citation type="submission" date="2024-06" db="EMBL/GenBank/DDBJ databases">
        <title>North American crayfish harbour diverse members of the Nudiviridae.</title>
        <authorList>
            <person name="Stratton C."/>
            <person name="Bojko J."/>
        </authorList>
    </citation>
    <scope>NUCLEOTIDE SEQUENCE</scope>
    <source>
        <strain evidence="1">142H</strain>
    </source>
</reference>
<protein>
    <submittedName>
        <fullName evidence="1">Uncharacterized protein</fullName>
    </submittedName>
</protein>
<organism evidence="1">
    <name type="scientific">Faxonius propinquus nudivirus</name>
    <dbReference type="NCBI Taxonomy" id="3139431"/>
    <lineage>
        <taxon>Viruses</taxon>
        <taxon>Viruses incertae sedis</taxon>
        <taxon>Naldaviricetes</taxon>
        <taxon>Lefavirales</taxon>
        <taxon>Nudiviridae</taxon>
    </lineage>
</organism>
<evidence type="ECO:0000313" key="1">
    <source>
        <dbReference type="EMBL" id="XCH39269.1"/>
    </source>
</evidence>
<name>A0AAU8GEZ6_9VIRU</name>
<dbReference type="EMBL" id="PP955094">
    <property type="protein sequence ID" value="XCH39269.1"/>
    <property type="molecule type" value="Genomic_DNA"/>
</dbReference>
<gene>
    <name evidence="1" type="ORF">FpNV_024</name>
</gene>
<proteinExistence type="predicted"/>
<sequence length="156" mass="18444">MIEIKNNIIEINNVILIFFNVLFSVSLDMRVNEEHVVLYSDKYSLVNVYVDPTNMPDMENMMEFSELPIFKISNYLFYDINVYRFVDFPSYSISTSFNYIDNNLGIYKYPLNVPYYMQIYVSIISPEYKILSKNITISKIVQKDAVIGLFNIEFKN</sequence>
<accession>A0AAU8GEZ6</accession>